<evidence type="ECO:0000256" key="2">
    <source>
        <dbReference type="ARBA" id="ARBA00023054"/>
    </source>
</evidence>
<dbReference type="Proteomes" id="UP000295050">
    <property type="component" value="Unassembled WGS sequence"/>
</dbReference>
<keyword evidence="9" id="KW-1185">Reference proteome</keyword>
<feature type="transmembrane region" description="Helical" evidence="5">
    <location>
        <begin position="154"/>
        <end position="172"/>
    </location>
</feature>
<protein>
    <submittedName>
        <fullName evidence="8">Multidrug resistance efflux pump</fullName>
    </submittedName>
</protein>
<feature type="transmembrane region" description="Helical" evidence="5">
    <location>
        <begin position="121"/>
        <end position="142"/>
    </location>
</feature>
<dbReference type="Gene3D" id="2.40.50.100">
    <property type="match status" value="1"/>
</dbReference>
<feature type="transmembrane region" description="Helical" evidence="5">
    <location>
        <begin position="436"/>
        <end position="454"/>
    </location>
</feature>
<feature type="compositionally biased region" description="Basic and acidic residues" evidence="4">
    <location>
        <begin position="326"/>
        <end position="338"/>
    </location>
</feature>
<evidence type="ECO:0000313" key="9">
    <source>
        <dbReference type="Proteomes" id="UP000295050"/>
    </source>
</evidence>
<dbReference type="SUPFAM" id="SSF111369">
    <property type="entry name" value="HlyD-like secretion proteins"/>
    <property type="match status" value="1"/>
</dbReference>
<feature type="domain" description="CusB-like beta-barrel" evidence="7">
    <location>
        <begin position="670"/>
        <end position="743"/>
    </location>
</feature>
<dbReference type="Pfam" id="PF25881">
    <property type="entry name" value="HH_YBHG"/>
    <property type="match status" value="1"/>
</dbReference>
<keyword evidence="5" id="KW-0812">Transmembrane</keyword>
<dbReference type="PANTHER" id="PTHR32347:SF23">
    <property type="entry name" value="BLL5650 PROTEIN"/>
    <property type="match status" value="1"/>
</dbReference>
<dbReference type="InterPro" id="IPR058792">
    <property type="entry name" value="Beta-barrel_RND_2"/>
</dbReference>
<gene>
    <name evidence="8" type="ORF">EV663_101693</name>
</gene>
<feature type="coiled-coil region" evidence="3">
    <location>
        <begin position="502"/>
        <end position="529"/>
    </location>
</feature>
<evidence type="ECO:0000256" key="5">
    <source>
        <dbReference type="SAM" id="Phobius"/>
    </source>
</evidence>
<keyword evidence="5" id="KW-0472">Membrane</keyword>
<evidence type="ECO:0000256" key="4">
    <source>
        <dbReference type="SAM" id="MobiDB-lite"/>
    </source>
</evidence>
<evidence type="ECO:0000256" key="3">
    <source>
        <dbReference type="SAM" id="Coils"/>
    </source>
</evidence>
<feature type="transmembrane region" description="Helical" evidence="5">
    <location>
        <begin position="253"/>
        <end position="272"/>
    </location>
</feature>
<sequence>MLFDPAGMFRGLNAFVRPFCWIAYLTLPLAGLAALAALFNWYEMTDRIDAVFLSFNFLQSVVLGMVTSNLLGKLAQGTVMARLGIAPRMFGVRLAFGVIPRFFISLQTIRDLDFAAQRRCYAAPLLARLAMFGTGVTAWAMLRQSGSGAADSALAFGVTGLAAFLFTANPAWPADGYRWLSAFLGRPRLREDAFRLLGVRLRGKRPPATLTARYRRMLLLYAAVSIGFTTTLIGGIVISIAHALEAEYRGTGVVIFGVMMGMLTLFVVSLLSRRRIRGQRGKARGSGLSHRETVSCYRHPAPGLPGSPRHASTSIEDMTGPGNEKAPLRQPERGKDPDLESILGPPSAPFQQDQTDTGQDDLDLLLDAALAPPASNPDVDPATRPSALPLTVDGPAIDHPKRRKRGPEGAAASAALDDVLAQTPSPRNRTGRSPMLLVWVLLLGTLFGAGLYPYPFSVGGEFIVQPVERTQIRARTAGEIIALHVREGDWVEKGKILASLSKWDVERDIAVLEAELERQRAELATLTADPRPEEVELAMQGVAAARAGFTAAQEDLVRKQQLFERGAVAQSVLEAARAAHAVAQAELQRSEAGLDLLRSPALQSEVDAATAEIDRIRQDLGFARLRLEHTDIRALANGQIVSTMSGISVGTYLREGDLFAELADNRTVLAEIEVPETEIDEVAIGADVTLKPWSAPNANLSGTVMRRAPAAEERDFGRVTRVVVEVPNPRGTLAGNMTGHAKIEVDERPAWQVFSRVLFRFVEVELWSWLP</sequence>
<comment type="subcellular location">
    <subcellularLocation>
        <location evidence="1">Cell envelope</location>
    </subcellularLocation>
</comment>
<dbReference type="Gene3D" id="2.40.30.170">
    <property type="match status" value="1"/>
</dbReference>
<dbReference type="PANTHER" id="PTHR32347">
    <property type="entry name" value="EFFLUX SYSTEM COMPONENT YKNX-RELATED"/>
    <property type="match status" value="1"/>
</dbReference>
<proteinExistence type="predicted"/>
<dbReference type="EMBL" id="SLXU01000001">
    <property type="protein sequence ID" value="TCP63424.1"/>
    <property type="molecule type" value="Genomic_DNA"/>
</dbReference>
<feature type="region of interest" description="Disordered" evidence="4">
    <location>
        <begin position="279"/>
        <end position="358"/>
    </location>
</feature>
<feature type="domain" description="YbhG-like alpha-helical hairpin" evidence="6">
    <location>
        <begin position="513"/>
        <end position="627"/>
    </location>
</feature>
<keyword evidence="2 3" id="KW-0175">Coiled coil</keyword>
<accession>A0A4R2RKH4</accession>
<feature type="region of interest" description="Disordered" evidence="4">
    <location>
        <begin position="371"/>
        <end position="429"/>
    </location>
</feature>
<reference evidence="8 9" key="1">
    <citation type="submission" date="2019-03" db="EMBL/GenBank/DDBJ databases">
        <title>Genomic Encyclopedia of Type Strains, Phase IV (KMG-IV): sequencing the most valuable type-strain genomes for metagenomic binning, comparative biology and taxonomic classification.</title>
        <authorList>
            <person name="Goeker M."/>
        </authorList>
    </citation>
    <scope>NUCLEOTIDE SEQUENCE [LARGE SCALE GENOMIC DNA]</scope>
    <source>
        <strain evidence="8 9">DSM 24766</strain>
    </source>
</reference>
<feature type="compositionally biased region" description="Low complexity" evidence="4">
    <location>
        <begin position="410"/>
        <end position="421"/>
    </location>
</feature>
<comment type="caution">
    <text evidence="8">The sequence shown here is derived from an EMBL/GenBank/DDBJ whole genome shotgun (WGS) entry which is preliminary data.</text>
</comment>
<evidence type="ECO:0000259" key="6">
    <source>
        <dbReference type="Pfam" id="PF25881"/>
    </source>
</evidence>
<organism evidence="8 9">
    <name type="scientific">Rhodovulum bhavnagarense</name>
    <dbReference type="NCBI Taxonomy" id="992286"/>
    <lineage>
        <taxon>Bacteria</taxon>
        <taxon>Pseudomonadati</taxon>
        <taxon>Pseudomonadota</taxon>
        <taxon>Alphaproteobacteria</taxon>
        <taxon>Rhodobacterales</taxon>
        <taxon>Paracoccaceae</taxon>
        <taxon>Rhodovulum</taxon>
    </lineage>
</organism>
<keyword evidence="5" id="KW-1133">Transmembrane helix</keyword>
<feature type="transmembrane region" description="Helical" evidence="5">
    <location>
        <begin position="218"/>
        <end position="241"/>
    </location>
</feature>
<dbReference type="InterPro" id="IPR059052">
    <property type="entry name" value="HH_YbhG-like"/>
</dbReference>
<dbReference type="AlphaFoldDB" id="A0A4R2RKH4"/>
<evidence type="ECO:0000259" key="7">
    <source>
        <dbReference type="Pfam" id="PF25954"/>
    </source>
</evidence>
<feature type="transmembrane region" description="Helical" evidence="5">
    <location>
        <begin position="51"/>
        <end position="70"/>
    </location>
</feature>
<evidence type="ECO:0000256" key="1">
    <source>
        <dbReference type="ARBA" id="ARBA00004196"/>
    </source>
</evidence>
<feature type="transmembrane region" description="Helical" evidence="5">
    <location>
        <begin position="15"/>
        <end position="39"/>
    </location>
</feature>
<dbReference type="GO" id="GO:0030313">
    <property type="term" value="C:cell envelope"/>
    <property type="evidence" value="ECO:0007669"/>
    <property type="project" value="UniProtKB-SubCell"/>
</dbReference>
<dbReference type="Pfam" id="PF25954">
    <property type="entry name" value="Beta-barrel_RND_2"/>
    <property type="match status" value="1"/>
</dbReference>
<feature type="transmembrane region" description="Helical" evidence="5">
    <location>
        <begin position="90"/>
        <end position="109"/>
    </location>
</feature>
<evidence type="ECO:0000313" key="8">
    <source>
        <dbReference type="EMBL" id="TCP63424.1"/>
    </source>
</evidence>
<dbReference type="InterPro" id="IPR050465">
    <property type="entry name" value="UPF0194_transport"/>
</dbReference>
<name>A0A4R2RKH4_9RHOB</name>